<keyword evidence="3 11" id="KW-0050">Antiport</keyword>
<gene>
    <name evidence="11 12" type="primary">nhaA</name>
    <name evidence="12" type="ORF">C0Z10_00695</name>
</gene>
<feature type="transmembrane region" description="Helical" evidence="11">
    <location>
        <begin position="178"/>
        <end position="195"/>
    </location>
</feature>
<evidence type="ECO:0000256" key="8">
    <source>
        <dbReference type="ARBA" id="ARBA00023065"/>
    </source>
</evidence>
<evidence type="ECO:0000256" key="5">
    <source>
        <dbReference type="ARBA" id="ARBA00022692"/>
    </source>
</evidence>
<comment type="catalytic activity">
    <reaction evidence="11">
        <text>Na(+)(in) + 2 H(+)(out) = Na(+)(out) + 2 H(+)(in)</text>
        <dbReference type="Rhea" id="RHEA:29251"/>
        <dbReference type="ChEBI" id="CHEBI:15378"/>
        <dbReference type="ChEBI" id="CHEBI:29101"/>
    </reaction>
</comment>
<sequence length="392" mass="40924">MTSITTRARIALSRETTGGVLVLVGAATGLLLANTAARDSFHRLSGSRLGPLTADQWAQDVLLSLFFLTVGLELIQEIRAGSLRDPRRAAVPILAACGGVATPALCYAGVLFAMGAGRYAHGWAIPTATDIAFALMVLVLAGRGAPAGLRVFLLTVAVVDDLIGILIIAIVYSHGLRLPALIGAAAAVAVFGWLARRPRVRWWLLAPVAVLAWLCVHSSGVHATIAGVALGLVMPTRRFGGELVSRATRLGQLVQPVSNAVALPVFAVFAAGIPLSAGSRLVDHPVAWAVAIALVVGKPLGIMATTALVTRWTPLRMAEGLTLRDLLPVGLLCGIGFTVAMLIAGLSFEGAEEVTAARAAVLIGSLLSAVLGAALLHHDRLRREHRDRSVLR</sequence>
<dbReference type="NCBIfam" id="TIGR00773">
    <property type="entry name" value="NhaA"/>
    <property type="match status" value="1"/>
</dbReference>
<keyword evidence="8 11" id="KW-0406">Ion transport</keyword>
<evidence type="ECO:0000256" key="9">
    <source>
        <dbReference type="ARBA" id="ARBA00023136"/>
    </source>
</evidence>
<reference evidence="13" key="1">
    <citation type="submission" date="2017-12" db="EMBL/GenBank/DDBJ databases">
        <title>Whole genome sequencing of Acidipropionibacterium jensenii strains JS279 and JS280.</title>
        <authorList>
            <person name="Deptula P."/>
            <person name="Laine P."/>
            <person name="Smolander O.-P."/>
            <person name="Paulin L."/>
            <person name="Auvinen P."/>
            <person name="Varmanen P."/>
        </authorList>
    </citation>
    <scope>NUCLEOTIDE SEQUENCE [LARGE SCALE GENOMIC DNA]</scope>
    <source>
        <strain evidence="13">JS280</strain>
    </source>
</reference>
<dbReference type="Gene3D" id="1.20.1530.10">
    <property type="entry name" value="Na+/H+ antiporter like domain"/>
    <property type="match status" value="1"/>
</dbReference>
<dbReference type="InterPro" id="IPR023171">
    <property type="entry name" value="Na/H_antiporter_dom_sf"/>
</dbReference>
<keyword evidence="4 11" id="KW-1003">Cell membrane</keyword>
<dbReference type="PANTHER" id="PTHR30341:SF0">
    <property type="entry name" value="NA(+)_H(+) ANTIPORTER NHAA"/>
    <property type="match status" value="1"/>
</dbReference>
<feature type="transmembrane region" description="Helical" evidence="11">
    <location>
        <begin position="120"/>
        <end position="139"/>
    </location>
</feature>
<feature type="transmembrane region" description="Helical" evidence="11">
    <location>
        <begin position="360"/>
        <end position="378"/>
    </location>
</feature>
<accession>A0A3T0RWY5</accession>
<dbReference type="Proteomes" id="UP000285875">
    <property type="component" value="Chromosome"/>
</dbReference>
<comment type="subcellular location">
    <subcellularLocation>
        <location evidence="1">Cell inner membrane</location>
        <topology evidence="1">Multi-pass membrane protein</topology>
    </subcellularLocation>
    <subcellularLocation>
        <location evidence="11">Cell membrane</location>
        <topology evidence="11">Multi-pass membrane protein</topology>
    </subcellularLocation>
</comment>
<feature type="transmembrane region" description="Helical" evidence="11">
    <location>
        <begin position="329"/>
        <end position="348"/>
    </location>
</feature>
<evidence type="ECO:0000313" key="12">
    <source>
        <dbReference type="EMBL" id="AZZ38511.1"/>
    </source>
</evidence>
<evidence type="ECO:0000256" key="3">
    <source>
        <dbReference type="ARBA" id="ARBA00022449"/>
    </source>
</evidence>
<organism evidence="12 13">
    <name type="scientific">Acidipropionibacterium jensenii</name>
    <dbReference type="NCBI Taxonomy" id="1749"/>
    <lineage>
        <taxon>Bacteria</taxon>
        <taxon>Bacillati</taxon>
        <taxon>Actinomycetota</taxon>
        <taxon>Actinomycetes</taxon>
        <taxon>Propionibacteriales</taxon>
        <taxon>Propionibacteriaceae</taxon>
        <taxon>Acidipropionibacterium</taxon>
    </lineage>
</organism>
<evidence type="ECO:0000256" key="6">
    <source>
        <dbReference type="ARBA" id="ARBA00022989"/>
    </source>
</evidence>
<dbReference type="KEGG" id="aji:C0Z10_00695"/>
<feature type="transmembrane region" description="Helical" evidence="11">
    <location>
        <begin position="151"/>
        <end position="172"/>
    </location>
</feature>
<evidence type="ECO:0000256" key="10">
    <source>
        <dbReference type="ARBA" id="ARBA00023201"/>
    </source>
</evidence>
<feature type="transmembrane region" description="Helical" evidence="11">
    <location>
        <begin position="90"/>
        <end position="114"/>
    </location>
</feature>
<proteinExistence type="inferred from homology"/>
<evidence type="ECO:0000256" key="1">
    <source>
        <dbReference type="ARBA" id="ARBA00004429"/>
    </source>
</evidence>
<evidence type="ECO:0000256" key="11">
    <source>
        <dbReference type="HAMAP-Rule" id="MF_01844"/>
    </source>
</evidence>
<dbReference type="GO" id="GO:0005886">
    <property type="term" value="C:plasma membrane"/>
    <property type="evidence" value="ECO:0007669"/>
    <property type="project" value="UniProtKB-SubCell"/>
</dbReference>
<keyword evidence="5 11" id="KW-0812">Transmembrane</keyword>
<dbReference type="Pfam" id="PF06965">
    <property type="entry name" value="Na_H_antiport_1"/>
    <property type="match status" value="1"/>
</dbReference>
<comment type="function">
    <text evidence="11">Na(+)/H(+) antiporter that extrudes sodium in exchange for external protons.</text>
</comment>
<feature type="transmembrane region" description="Helical" evidence="11">
    <location>
        <begin position="287"/>
        <end position="309"/>
    </location>
</feature>
<feature type="transmembrane region" description="Helical" evidence="11">
    <location>
        <begin position="20"/>
        <end position="37"/>
    </location>
</feature>
<keyword evidence="10 11" id="KW-0739">Sodium transport</keyword>
<dbReference type="InterPro" id="IPR004670">
    <property type="entry name" value="NhaA"/>
</dbReference>
<dbReference type="HAMAP" id="MF_01844">
    <property type="entry name" value="NhaA"/>
    <property type="match status" value="1"/>
</dbReference>
<keyword evidence="9 11" id="KW-0472">Membrane</keyword>
<keyword evidence="6 11" id="KW-1133">Transmembrane helix</keyword>
<protein>
    <recommendedName>
        <fullName evidence="11">Na(+)/H(+) antiporter NhaA</fullName>
    </recommendedName>
    <alternativeName>
        <fullName evidence="11">Sodium/proton antiporter NhaA</fullName>
    </alternativeName>
</protein>
<feature type="transmembrane region" description="Helical" evidence="11">
    <location>
        <begin position="253"/>
        <end position="275"/>
    </location>
</feature>
<evidence type="ECO:0000313" key="13">
    <source>
        <dbReference type="Proteomes" id="UP000285875"/>
    </source>
</evidence>
<evidence type="ECO:0000256" key="7">
    <source>
        <dbReference type="ARBA" id="ARBA00023053"/>
    </source>
</evidence>
<keyword evidence="2 11" id="KW-0813">Transport</keyword>
<keyword evidence="7 11" id="KW-0915">Sodium</keyword>
<comment type="similarity">
    <text evidence="11">Belongs to the NhaA Na(+)/H(+) (TC 2.A.33) antiporter family.</text>
</comment>
<dbReference type="AlphaFoldDB" id="A0A3T0RWY5"/>
<dbReference type="PANTHER" id="PTHR30341">
    <property type="entry name" value="SODIUM ION/PROTON ANTIPORTER NHAA-RELATED"/>
    <property type="match status" value="1"/>
</dbReference>
<dbReference type="GO" id="GO:0015385">
    <property type="term" value="F:sodium:proton antiporter activity"/>
    <property type="evidence" value="ECO:0007669"/>
    <property type="project" value="UniProtKB-UniRule"/>
</dbReference>
<feature type="transmembrane region" description="Helical" evidence="11">
    <location>
        <begin position="202"/>
        <end position="233"/>
    </location>
</feature>
<dbReference type="RefSeq" id="WP_097798122.1">
    <property type="nucleotide sequence ID" value="NZ_CP025570.1"/>
</dbReference>
<name>A0A3T0RWY5_9ACTN</name>
<dbReference type="EMBL" id="CP025570">
    <property type="protein sequence ID" value="AZZ38511.1"/>
    <property type="molecule type" value="Genomic_DNA"/>
</dbReference>
<evidence type="ECO:0000256" key="4">
    <source>
        <dbReference type="ARBA" id="ARBA00022475"/>
    </source>
</evidence>
<dbReference type="GO" id="GO:0006885">
    <property type="term" value="P:regulation of pH"/>
    <property type="evidence" value="ECO:0007669"/>
    <property type="project" value="UniProtKB-UniRule"/>
</dbReference>
<evidence type="ECO:0000256" key="2">
    <source>
        <dbReference type="ARBA" id="ARBA00022448"/>
    </source>
</evidence>